<name>A0A502HN45_9PSED</name>
<protein>
    <submittedName>
        <fullName evidence="2">Uncharacterized protein</fullName>
    </submittedName>
</protein>
<dbReference type="EMBL" id="RCZE01000008">
    <property type="protein sequence ID" value="TPG76209.1"/>
    <property type="molecule type" value="Genomic_DNA"/>
</dbReference>
<evidence type="ECO:0000313" key="3">
    <source>
        <dbReference type="Proteomes" id="UP000317933"/>
    </source>
</evidence>
<accession>A0A502HN45</accession>
<sequence>MARGLAPVGSRSGPRISTTASQPNGGKPPHHIARSHRVWAISWSPFQSCFHETAHDFRF</sequence>
<feature type="region of interest" description="Disordered" evidence="1">
    <location>
        <begin position="1"/>
        <end position="33"/>
    </location>
</feature>
<reference evidence="2 3" key="1">
    <citation type="journal article" date="2019" name="Environ. Microbiol.">
        <title>Species interactions and distinct microbial communities in high Arctic permafrost affected cryosols are associated with the CH4 and CO2 gas fluxes.</title>
        <authorList>
            <person name="Altshuler I."/>
            <person name="Hamel J."/>
            <person name="Turney S."/>
            <person name="Magnuson E."/>
            <person name="Levesque R."/>
            <person name="Greer C."/>
            <person name="Whyte L.G."/>
        </authorList>
    </citation>
    <scope>NUCLEOTIDE SEQUENCE [LARGE SCALE GENOMIC DNA]</scope>
    <source>
        <strain evidence="2 3">E3</strain>
    </source>
</reference>
<feature type="compositionally biased region" description="Polar residues" evidence="1">
    <location>
        <begin position="15"/>
        <end position="24"/>
    </location>
</feature>
<gene>
    <name evidence="2" type="ORF">EAH78_17735</name>
</gene>
<proteinExistence type="predicted"/>
<evidence type="ECO:0000313" key="2">
    <source>
        <dbReference type="EMBL" id="TPG76209.1"/>
    </source>
</evidence>
<organism evidence="2 3">
    <name type="scientific">Pseudomonas arsenicoxydans</name>
    <dbReference type="NCBI Taxonomy" id="702115"/>
    <lineage>
        <taxon>Bacteria</taxon>
        <taxon>Pseudomonadati</taxon>
        <taxon>Pseudomonadota</taxon>
        <taxon>Gammaproteobacteria</taxon>
        <taxon>Pseudomonadales</taxon>
        <taxon>Pseudomonadaceae</taxon>
        <taxon>Pseudomonas</taxon>
    </lineage>
</organism>
<dbReference type="Proteomes" id="UP000317933">
    <property type="component" value="Unassembled WGS sequence"/>
</dbReference>
<evidence type="ECO:0000256" key="1">
    <source>
        <dbReference type="SAM" id="MobiDB-lite"/>
    </source>
</evidence>
<comment type="caution">
    <text evidence="2">The sequence shown here is derived from an EMBL/GenBank/DDBJ whole genome shotgun (WGS) entry which is preliminary data.</text>
</comment>
<dbReference type="AlphaFoldDB" id="A0A502HN45"/>